<organism evidence="5 6">
    <name type="scientific">Legionella parisiensis</name>
    <dbReference type="NCBI Taxonomy" id="45071"/>
    <lineage>
        <taxon>Bacteria</taxon>
        <taxon>Pseudomonadati</taxon>
        <taxon>Pseudomonadota</taxon>
        <taxon>Gammaproteobacteria</taxon>
        <taxon>Legionellales</taxon>
        <taxon>Legionellaceae</taxon>
        <taxon>Legionella</taxon>
    </lineage>
</organism>
<evidence type="ECO:0000259" key="4">
    <source>
        <dbReference type="PROSITE" id="PS50943"/>
    </source>
</evidence>
<proteinExistence type="predicted"/>
<keyword evidence="6" id="KW-1185">Reference proteome</keyword>
<evidence type="ECO:0000256" key="1">
    <source>
        <dbReference type="ARBA" id="ARBA00023015"/>
    </source>
</evidence>
<dbReference type="CDD" id="cd06529">
    <property type="entry name" value="S24_LexA-like"/>
    <property type="match status" value="1"/>
</dbReference>
<dbReference type="Gene3D" id="1.10.260.40">
    <property type="entry name" value="lambda repressor-like DNA-binding domains"/>
    <property type="match status" value="1"/>
</dbReference>
<evidence type="ECO:0000256" key="3">
    <source>
        <dbReference type="ARBA" id="ARBA00023163"/>
    </source>
</evidence>
<dbReference type="CDD" id="cd00093">
    <property type="entry name" value="HTH_XRE"/>
    <property type="match status" value="1"/>
</dbReference>
<dbReference type="EMBL" id="LSOG01000046">
    <property type="protein sequence ID" value="OEH47523.1"/>
    <property type="molecule type" value="Genomic_DNA"/>
</dbReference>
<dbReference type="InterPro" id="IPR010982">
    <property type="entry name" value="Lambda_DNA-bd_dom_sf"/>
</dbReference>
<keyword evidence="1" id="KW-0805">Transcription regulation</keyword>
<dbReference type="InterPro" id="IPR001387">
    <property type="entry name" value="Cro/C1-type_HTH"/>
</dbReference>
<keyword evidence="2" id="KW-0238">DNA-binding</keyword>
<reference evidence="5 6" key="1">
    <citation type="submission" date="2016-02" db="EMBL/GenBank/DDBJ databases">
        <title>Secondary metabolites in Legionella.</title>
        <authorList>
            <person name="Tobias N.J."/>
            <person name="Bode H.B."/>
        </authorList>
    </citation>
    <scope>NUCLEOTIDE SEQUENCE [LARGE SCALE GENOMIC DNA]</scope>
    <source>
        <strain evidence="5 6">DSM 19216</strain>
    </source>
</reference>
<dbReference type="STRING" id="45071.Lpar_0979"/>
<name>A0A1E5JSZ1_9GAMM</name>
<dbReference type="Proteomes" id="UP000095229">
    <property type="component" value="Unassembled WGS sequence"/>
</dbReference>
<evidence type="ECO:0000313" key="5">
    <source>
        <dbReference type="EMBL" id="OEH47523.1"/>
    </source>
</evidence>
<dbReference type="Pfam" id="PF00717">
    <property type="entry name" value="Peptidase_S24"/>
    <property type="match status" value="1"/>
</dbReference>
<gene>
    <name evidence="5" type="primary">lexA_3</name>
    <name evidence="5" type="ORF">lpari_01446</name>
</gene>
<keyword evidence="3" id="KW-0804">Transcription</keyword>
<dbReference type="PANTHER" id="PTHR40661:SF3">
    <property type="entry name" value="FELS-1 PROPHAGE TRANSCRIPTIONAL REGULATOR"/>
    <property type="match status" value="1"/>
</dbReference>
<dbReference type="InterPro" id="IPR039418">
    <property type="entry name" value="LexA-like"/>
</dbReference>
<sequence>MMNIKEKIGERIFQERQAKGLTRKALSELTDDLKPSRINNWERGIRTPGPEEIKQLAEALDVAPGYLMCLTDDKQVKQEFPWLGALIPLLNAQQACDPKQYIQAIKEDRKSDAISFIPLSPDLTAQLGNNSFALCIRDDSMTPELKIGDILIVDPDQIIRPGGIVVIHLQDSKEVTVRRYKQLSAGNPVKEYELIAVNENWASIRVTRSCGHKIIGVVLALIRKI</sequence>
<dbReference type="AlphaFoldDB" id="A0A1E5JSZ1"/>
<dbReference type="Pfam" id="PF01381">
    <property type="entry name" value="HTH_3"/>
    <property type="match status" value="1"/>
</dbReference>
<dbReference type="SUPFAM" id="SSF51306">
    <property type="entry name" value="LexA/Signal peptidase"/>
    <property type="match status" value="1"/>
</dbReference>
<dbReference type="RefSeq" id="WP_058516874.1">
    <property type="nucleotide sequence ID" value="NZ_CAAAIE010000002.1"/>
</dbReference>
<dbReference type="InterPro" id="IPR036286">
    <property type="entry name" value="LexA/Signal_pep-like_sf"/>
</dbReference>
<evidence type="ECO:0000313" key="6">
    <source>
        <dbReference type="Proteomes" id="UP000095229"/>
    </source>
</evidence>
<feature type="domain" description="HTH cro/C1-type" evidence="4">
    <location>
        <begin position="14"/>
        <end position="67"/>
    </location>
</feature>
<dbReference type="InterPro" id="IPR015927">
    <property type="entry name" value="Peptidase_S24_S26A/B/C"/>
</dbReference>
<dbReference type="Gene3D" id="2.10.109.10">
    <property type="entry name" value="Umud Fragment, subunit A"/>
    <property type="match status" value="1"/>
</dbReference>
<comment type="caution">
    <text evidence="5">The sequence shown here is derived from an EMBL/GenBank/DDBJ whole genome shotgun (WGS) entry which is preliminary data.</text>
</comment>
<dbReference type="PROSITE" id="PS50943">
    <property type="entry name" value="HTH_CROC1"/>
    <property type="match status" value="1"/>
</dbReference>
<evidence type="ECO:0000256" key="2">
    <source>
        <dbReference type="ARBA" id="ARBA00023125"/>
    </source>
</evidence>
<dbReference type="SMART" id="SM00530">
    <property type="entry name" value="HTH_XRE"/>
    <property type="match status" value="1"/>
</dbReference>
<protein>
    <submittedName>
        <fullName evidence="5">LexA repressor</fullName>
    </submittedName>
</protein>
<dbReference type="SUPFAM" id="SSF47413">
    <property type="entry name" value="lambda repressor-like DNA-binding domains"/>
    <property type="match status" value="1"/>
</dbReference>
<accession>A0A1E5JSZ1</accession>
<dbReference type="PATRIC" id="fig|45071.6.peg.1049"/>
<dbReference type="PANTHER" id="PTHR40661">
    <property type="match status" value="1"/>
</dbReference>
<dbReference type="GO" id="GO:0003677">
    <property type="term" value="F:DNA binding"/>
    <property type="evidence" value="ECO:0007669"/>
    <property type="project" value="UniProtKB-KW"/>
</dbReference>
<dbReference type="OrthoDB" id="9791537at2"/>